<dbReference type="SMART" id="SM00460">
    <property type="entry name" value="TGc"/>
    <property type="match status" value="1"/>
</dbReference>
<dbReference type="Pfam" id="PF01841">
    <property type="entry name" value="Transglut_core"/>
    <property type="match status" value="1"/>
</dbReference>
<evidence type="ECO:0000313" key="4">
    <source>
        <dbReference type="Proteomes" id="UP001164746"/>
    </source>
</evidence>
<gene>
    <name evidence="3" type="ORF">MAR_029086</name>
</gene>
<protein>
    <submittedName>
        <fullName evidence="3">KY-like protein</fullName>
    </submittedName>
</protein>
<feature type="compositionally biased region" description="Low complexity" evidence="1">
    <location>
        <begin position="56"/>
        <end position="66"/>
    </location>
</feature>
<dbReference type="PANTHER" id="PTHR46333:SF2">
    <property type="entry name" value="CYTOKINESIS PROTEIN 3"/>
    <property type="match status" value="1"/>
</dbReference>
<dbReference type="InterPro" id="IPR038765">
    <property type="entry name" value="Papain-like_cys_pep_sf"/>
</dbReference>
<proteinExistence type="predicted"/>
<dbReference type="EMBL" id="CP111013">
    <property type="protein sequence ID" value="WAQ96396.1"/>
    <property type="molecule type" value="Genomic_DNA"/>
</dbReference>
<dbReference type="Pfam" id="PF23265">
    <property type="entry name" value="Ig-like_KY"/>
    <property type="match status" value="2"/>
</dbReference>
<dbReference type="Gene3D" id="3.10.620.30">
    <property type="match status" value="1"/>
</dbReference>
<evidence type="ECO:0000256" key="1">
    <source>
        <dbReference type="SAM" id="MobiDB-lite"/>
    </source>
</evidence>
<evidence type="ECO:0000313" key="3">
    <source>
        <dbReference type="EMBL" id="WAQ96396.1"/>
    </source>
</evidence>
<organism evidence="3 4">
    <name type="scientific">Mya arenaria</name>
    <name type="common">Soft-shell clam</name>
    <dbReference type="NCBI Taxonomy" id="6604"/>
    <lineage>
        <taxon>Eukaryota</taxon>
        <taxon>Metazoa</taxon>
        <taxon>Spiralia</taxon>
        <taxon>Lophotrochozoa</taxon>
        <taxon>Mollusca</taxon>
        <taxon>Bivalvia</taxon>
        <taxon>Autobranchia</taxon>
        <taxon>Heteroconchia</taxon>
        <taxon>Euheterodonta</taxon>
        <taxon>Imparidentia</taxon>
        <taxon>Neoheterodontei</taxon>
        <taxon>Myida</taxon>
        <taxon>Myoidea</taxon>
        <taxon>Myidae</taxon>
        <taxon>Mya</taxon>
    </lineage>
</organism>
<dbReference type="SUPFAM" id="SSF54001">
    <property type="entry name" value="Cysteine proteinases"/>
    <property type="match status" value="1"/>
</dbReference>
<keyword evidence="4" id="KW-1185">Reference proteome</keyword>
<name>A0ABY7DIF8_MYAAR</name>
<accession>A0ABY7DIF8</accession>
<feature type="domain" description="Transglutaminase-like" evidence="2">
    <location>
        <begin position="190"/>
        <end position="260"/>
    </location>
</feature>
<feature type="region of interest" description="Disordered" evidence="1">
    <location>
        <begin position="1"/>
        <end position="89"/>
    </location>
</feature>
<evidence type="ECO:0000259" key="2">
    <source>
        <dbReference type="SMART" id="SM00460"/>
    </source>
</evidence>
<feature type="compositionally biased region" description="Basic and acidic residues" evidence="1">
    <location>
        <begin position="1"/>
        <end position="25"/>
    </location>
</feature>
<feature type="compositionally biased region" description="Low complexity" evidence="1">
    <location>
        <begin position="73"/>
        <end position="84"/>
    </location>
</feature>
<reference evidence="3" key="1">
    <citation type="submission" date="2022-11" db="EMBL/GenBank/DDBJ databases">
        <title>Centuries of genome instability and evolution in soft-shell clam transmissible cancer (bioRxiv).</title>
        <authorList>
            <person name="Hart S.F.M."/>
            <person name="Yonemitsu M.A."/>
            <person name="Giersch R.M."/>
            <person name="Beal B.F."/>
            <person name="Arriagada G."/>
            <person name="Davis B.W."/>
            <person name="Ostrander E.A."/>
            <person name="Goff S.P."/>
            <person name="Metzger M.J."/>
        </authorList>
    </citation>
    <scope>NUCLEOTIDE SEQUENCE</scope>
    <source>
        <strain evidence="3">MELC-2E11</strain>
        <tissue evidence="3">Siphon/mantle</tissue>
    </source>
</reference>
<dbReference type="InterPro" id="IPR056564">
    <property type="entry name" value="Ig-like_KY"/>
</dbReference>
<dbReference type="InterPro" id="IPR052557">
    <property type="entry name" value="CAP/Cytokinesis_protein"/>
</dbReference>
<dbReference type="Proteomes" id="UP001164746">
    <property type="component" value="Chromosome 2"/>
</dbReference>
<sequence>MSRKAKEVDGENRAKALAYRDEEGNIRLYEPGQEPTIWKKVELPTTSNDSLDRPSSLDSQSEQGSSCTEHGETYTPTKPRTTSTNQQGFTFDDDLVLPVSPVPKVKAPRKRRHEMMPHDMTFKEIDQHAIRAPPVTKDNLKTLVEYLVSMTTTSIERARAFYIWITHNINYDTSGYFNRAPLKPTDPASVLVNRLTTCEGYCRLFEAFCSEVNIPVKIICGYAKAYGCQPGEDVAQNSHNAHAWNAIYLDSDWFLVDVTWGAGFVKSKERKYIARFNNAYFLTDPEVFVTDHFPCAVTSYQTYESGNEWQLLEKALSMEEFCSQVNFDQHGKEWYISAMSHQRCIVYNIEYEIDLKFEDTYEELRDFIGFLYENERKIDNFVYTFKPTEKQFNVHVCMPHVGVFRLQLYGRRMKDGPNADFQPIVKYILQCTKSFEEPIPYPTHHSLYGPMKDLENYGVENVDDKVYHEAENGEIIFSLKPAQLFDIFPRLHFHDHTIDLKAFCFVDYSDCGQFINVIVRMRYEGHYKLILFGKKEKSLNYSPFATYLIKCTKACKDGIFPDTHEYALKYKCCILEPLGMHLPPKSDVFFCIKSLCLKSVRYGKNVFTQSNDGSFEFTIRTPSEDLKVVIDGCGSDGVFHSLYSYTTVIPVDF</sequence>
<dbReference type="InterPro" id="IPR002931">
    <property type="entry name" value="Transglutaminase-like"/>
</dbReference>
<dbReference type="PANTHER" id="PTHR46333">
    <property type="entry name" value="CYTOKINESIS PROTEIN 3"/>
    <property type="match status" value="1"/>
</dbReference>